<dbReference type="Proteomes" id="UP000587991">
    <property type="component" value="Unassembled WGS sequence"/>
</dbReference>
<accession>A0A847SAS9</accession>
<comment type="caution">
    <text evidence="1">The sequence shown here is derived from an EMBL/GenBank/DDBJ whole genome shotgun (WGS) entry which is preliminary data.</text>
</comment>
<evidence type="ECO:0000313" key="1">
    <source>
        <dbReference type="EMBL" id="NLR74188.1"/>
    </source>
</evidence>
<sequence>MKKSILFVVAILALAGTWLLLHKTPQPPALSELYLAQTSCYRHGYVMYLKHQKIAFKEYEDKVVVPGDAGVQYATAYQDFMHVNEALGLKCPMVEGQ</sequence>
<organism evidence="1 2">
    <name type="scientific">Leeia aquatica</name>
    <dbReference type="NCBI Taxonomy" id="2725557"/>
    <lineage>
        <taxon>Bacteria</taxon>
        <taxon>Pseudomonadati</taxon>
        <taxon>Pseudomonadota</taxon>
        <taxon>Betaproteobacteria</taxon>
        <taxon>Neisseriales</taxon>
        <taxon>Leeiaceae</taxon>
        <taxon>Leeia</taxon>
    </lineage>
</organism>
<dbReference type="RefSeq" id="WP_168875817.1">
    <property type="nucleotide sequence ID" value="NZ_JABAIM010000001.1"/>
</dbReference>
<reference evidence="1 2" key="1">
    <citation type="submission" date="2020-04" db="EMBL/GenBank/DDBJ databases">
        <title>Draft genome of Leeia sp. IMCC25680.</title>
        <authorList>
            <person name="Song J."/>
            <person name="Cho J.-C."/>
        </authorList>
    </citation>
    <scope>NUCLEOTIDE SEQUENCE [LARGE SCALE GENOMIC DNA]</scope>
    <source>
        <strain evidence="1 2">IMCC25680</strain>
    </source>
</reference>
<evidence type="ECO:0000313" key="2">
    <source>
        <dbReference type="Proteomes" id="UP000587991"/>
    </source>
</evidence>
<gene>
    <name evidence="1" type="ORF">HF682_03350</name>
</gene>
<dbReference type="EMBL" id="JABAIM010000001">
    <property type="protein sequence ID" value="NLR74188.1"/>
    <property type="molecule type" value="Genomic_DNA"/>
</dbReference>
<protein>
    <submittedName>
        <fullName evidence="1">Uncharacterized protein</fullName>
    </submittedName>
</protein>
<name>A0A847SAS9_9NEIS</name>
<keyword evidence="2" id="KW-1185">Reference proteome</keyword>
<proteinExistence type="predicted"/>
<dbReference type="AlphaFoldDB" id="A0A847SAS9"/>